<accession>A0A0G1YPC6</accession>
<organism evidence="2 3">
    <name type="scientific">Candidatus Magasanikbacteria bacterium GW2011_GWA2_50_22</name>
    <dbReference type="NCBI Taxonomy" id="1619043"/>
    <lineage>
        <taxon>Bacteria</taxon>
        <taxon>Candidatus Magasanikiibacteriota</taxon>
    </lineage>
</organism>
<evidence type="ECO:0000313" key="3">
    <source>
        <dbReference type="Proteomes" id="UP000033982"/>
    </source>
</evidence>
<dbReference type="AlphaFoldDB" id="A0A0G1YPC6"/>
<feature type="non-terminal residue" evidence="2">
    <location>
        <position position="1231"/>
    </location>
</feature>
<protein>
    <submittedName>
        <fullName evidence="2">Uncharacterized protein</fullName>
    </submittedName>
</protein>
<gene>
    <name evidence="2" type="ORF">UY58_C0017G0002</name>
</gene>
<dbReference type="Proteomes" id="UP000033982">
    <property type="component" value="Unassembled WGS sequence"/>
</dbReference>
<evidence type="ECO:0000256" key="1">
    <source>
        <dbReference type="SAM" id="MobiDB-lite"/>
    </source>
</evidence>
<proteinExistence type="predicted"/>
<evidence type="ECO:0000313" key="2">
    <source>
        <dbReference type="EMBL" id="KKW16852.1"/>
    </source>
</evidence>
<reference evidence="2 3" key="1">
    <citation type="journal article" date="2015" name="Nature">
        <title>rRNA introns, odd ribosomes, and small enigmatic genomes across a large radiation of phyla.</title>
        <authorList>
            <person name="Brown C.T."/>
            <person name="Hug L.A."/>
            <person name="Thomas B.C."/>
            <person name="Sharon I."/>
            <person name="Castelle C.J."/>
            <person name="Singh A."/>
            <person name="Wilkins M.J."/>
            <person name="Williams K.H."/>
            <person name="Banfield J.F."/>
        </authorList>
    </citation>
    <scope>NUCLEOTIDE SEQUENCE [LARGE SCALE GENOMIC DNA]</scope>
</reference>
<name>A0A0G1YPC6_9BACT</name>
<comment type="caution">
    <text evidence="2">The sequence shown here is derived from an EMBL/GenBank/DDBJ whole genome shotgun (WGS) entry which is preliminary data.</text>
</comment>
<sequence>MPAPGVTLDEAAATGHTTIDSEKGECVVGRWDWLAGFSFTAATKTSVVAGGSPLTCSLYRAEERGLLGNFDFPATFAEPGTKRAYLTASSKACPANAAGCQLYYTVDFPSDVYNKTYTVDTASASAGQTFTYFLSLQDKEQFVKSLLARGNELASAVSSRTTFDYTEISIAELMPTGPGTMTDNSDTEHIQFIDSGVGSLPKITPVTLTAKRNYCTERDINCRRYYRSAGVGFVAGILDPKNDFCPGSCVGYSRYVEPITIIENKLQSRLDGAALGPYDRYLIPEPKLICSYQDAGCERFIESTGAAGGATLAPKTRLYLKDIRLCVKPDHKNGAGASDIDTYTIIESAASGPTSPVNVPLLKSNYINQLWYAVGSGNKRVYVLNAGAAVDVDGDGVIDPTSPLFASYNGPCINLPPTLGVDPNNWQCADTFPNQIKPNLERCLIVDASGKVVTDLANPDCREYIYFPAASAGAQRYPLPYDLPVKATLSCSAFKRGADTAGAQVYNLDPTDPLWAKDAKTGHDGEFSCRAEGDDPALNVSCREFQGPGFQTDGAISWVDFENMGASTRWVAPLTPIATSNVNGSAGEALSFVADQEHSFSLLPDLSDVNSKNVFTNKSFKLSFWIRSSAFGDPTVIGLKDSANRLDFDAYTIPTDGKWHYVVLNQLKTDFLPEAFYVGSAVDSPKIELDNITLELSSSIYLLADGLNFKTYLPSTRSISQNVPAICNSDFTTDPPSFNDTDPVPYQLNCQAFQTDRNEPVNFKSLALCPAELVGCQAVINTFNTASPRSETFTPRAAATYTPTYDQYFVPTDFIEYVVVAPEAKCELEQAACTMVGREVKDQAGRVTGFEEKYLIDDPDNYQATEAPSACLIAEDNCQVYTRKEDGSVATFKDPENSSCAWTRPDGATAAGWYKAKADGSGLEACEVYDEPIDETIDLTVPRPKGYCVEKYTNRVVLNPQTSSTAWCDPDLIGADLVLRENDQTVADNLALPPPPPPPVLKAQHTNTLSSCLDFIDDPAVDEDNLDDDGNVNTGTPDSTADPENINQGVNEPLVECLPTAGSCPVSQSQCTLFKDPLIGGLDSYYYQIADAGINSGNCGAKVSDDAGCRLFYESEGFSPAYSAEKSMNGGTLNTDCSGSCYAATPTANCCDANRLVKVIRDRSCGEWLSCNSAIVSGQQSGSTGKGESVCLERKPCDMRAPGGECMHFVSDALQEFKTNEFDDPGILSRA</sequence>
<dbReference type="EMBL" id="LCQN01000017">
    <property type="protein sequence ID" value="KKW16852.1"/>
    <property type="molecule type" value="Genomic_DNA"/>
</dbReference>
<feature type="region of interest" description="Disordered" evidence="1">
    <location>
        <begin position="1023"/>
        <end position="1047"/>
    </location>
</feature>